<sequence>MKMWKIICYILLMGLCLNALADTTKPKIAYINVSFPSADTGLYVGQDIEVKYSLTLLSGAKLASAEFIDLSAKNNVELRNKGASWQQGIDGVLVNTYIYKIMGKDVTLPPLRIKAISNDKSYEEEIIANGAKLQAIELSHNASYVNVIADAMEVVDYRVKEYDEANNIIIFQIESKGANLNTMRFTQYQKQGLESSKVVDGVTYGIYYVVLDKSIRSLSFDYFNLTQKQFVNITLPINLTRNIIDESGDIKPRNTFLIFKNLLVGGLIIFVGIIWVVFKKGRKITLSILVLLVLVLLYNIFFSAVSGIAQAGANISIIPTHNSTITEVVKTPIEVAIIGEYGDYYKVMIENRVGWIRKEYVSKN</sequence>
<dbReference type="EMBL" id="AE017125">
    <property type="protein sequence ID" value="AAP78219.1"/>
    <property type="molecule type" value="Genomic_DNA"/>
</dbReference>
<feature type="signal peptide" evidence="2">
    <location>
        <begin position="1"/>
        <end position="21"/>
    </location>
</feature>
<keyword evidence="1" id="KW-1133">Transmembrane helix</keyword>
<proteinExistence type="predicted"/>
<evidence type="ECO:0000313" key="4">
    <source>
        <dbReference type="Proteomes" id="UP000002495"/>
    </source>
</evidence>
<dbReference type="eggNOG" id="ENOG5030HQY">
    <property type="taxonomic scope" value="Bacteria"/>
</dbReference>
<dbReference type="STRING" id="235279.HH_1622"/>
<reference evidence="3 4" key="1">
    <citation type="journal article" date="2003" name="Proc. Natl. Acad. Sci. U.S.A.">
        <title>The complete genome sequence of the carcinogenic bacterium Helicobacter hepaticus.</title>
        <authorList>
            <person name="Suerbaum S."/>
            <person name="Josenhans C."/>
            <person name="Sterzenbach T."/>
            <person name="Drescher B."/>
            <person name="Brandt P."/>
            <person name="Bell M."/>
            <person name="Droege M."/>
            <person name="Fartmann B."/>
            <person name="Fischer H.-P."/>
            <person name="Ge Z."/>
            <person name="Hoerster A."/>
            <person name="Holland R."/>
            <person name="Klein K."/>
            <person name="Koenig J."/>
            <person name="Macko L."/>
            <person name="Mendz G.L."/>
            <person name="Nyakatura G."/>
            <person name="Schauer D.B."/>
            <person name="Shen Z."/>
            <person name="Weber J."/>
            <person name="Frosch M."/>
            <person name="Fox J.G."/>
        </authorList>
    </citation>
    <scope>NUCLEOTIDE SEQUENCE [LARGE SCALE GENOMIC DNA]</scope>
    <source>
        <strain evidence="4">ATCC 51449 / 3B1</strain>
    </source>
</reference>
<evidence type="ECO:0000256" key="1">
    <source>
        <dbReference type="SAM" id="Phobius"/>
    </source>
</evidence>
<accession>Q7VFQ3</accession>
<protein>
    <recommendedName>
        <fullName evidence="5">SH3b domain-containing protein</fullName>
    </recommendedName>
</protein>
<name>Q7VFQ3_HELHP</name>
<evidence type="ECO:0000313" key="3">
    <source>
        <dbReference type="EMBL" id="AAP78219.1"/>
    </source>
</evidence>
<feature type="transmembrane region" description="Helical" evidence="1">
    <location>
        <begin position="285"/>
        <end position="309"/>
    </location>
</feature>
<keyword evidence="1" id="KW-0812">Transmembrane</keyword>
<organism evidence="3 4">
    <name type="scientific">Helicobacter hepaticus (strain ATCC 51449 / 3B1)</name>
    <dbReference type="NCBI Taxonomy" id="235279"/>
    <lineage>
        <taxon>Bacteria</taxon>
        <taxon>Pseudomonadati</taxon>
        <taxon>Campylobacterota</taxon>
        <taxon>Epsilonproteobacteria</taxon>
        <taxon>Campylobacterales</taxon>
        <taxon>Helicobacteraceae</taxon>
        <taxon>Helicobacter</taxon>
    </lineage>
</organism>
<keyword evidence="2" id="KW-0732">Signal</keyword>
<evidence type="ECO:0008006" key="5">
    <source>
        <dbReference type="Google" id="ProtNLM"/>
    </source>
</evidence>
<keyword evidence="1" id="KW-0472">Membrane</keyword>
<evidence type="ECO:0000256" key="2">
    <source>
        <dbReference type="SAM" id="SignalP"/>
    </source>
</evidence>
<dbReference type="Proteomes" id="UP000002495">
    <property type="component" value="Chromosome"/>
</dbReference>
<feature type="transmembrane region" description="Helical" evidence="1">
    <location>
        <begin position="257"/>
        <end position="278"/>
    </location>
</feature>
<dbReference type="Gene3D" id="2.30.30.40">
    <property type="entry name" value="SH3 Domains"/>
    <property type="match status" value="1"/>
</dbReference>
<dbReference type="AlphaFoldDB" id="Q7VFQ3"/>
<dbReference type="KEGG" id="hhe:HH_1622"/>
<feature type="chain" id="PRO_5004292497" description="SH3b domain-containing protein" evidence="2">
    <location>
        <begin position="22"/>
        <end position="364"/>
    </location>
</feature>
<dbReference type="HOGENOM" id="CLU_046111_1_0_7"/>
<gene>
    <name evidence="3" type="ordered locus">HH_1622</name>
</gene>
<dbReference type="RefSeq" id="WP_011116462.1">
    <property type="nucleotide sequence ID" value="NC_004917.1"/>
</dbReference>
<keyword evidence="4" id="KW-1185">Reference proteome</keyword>